<comment type="similarity">
    <text evidence="9">Belongs to the TrpA family.</text>
</comment>
<dbReference type="UniPathway" id="UPA00035">
    <property type="reaction ID" value="UER00044"/>
</dbReference>
<dbReference type="SUPFAM" id="SSF51366">
    <property type="entry name" value="Ribulose-phoshate binding barrel"/>
    <property type="match status" value="1"/>
</dbReference>
<keyword evidence="6" id="KW-0057">Aromatic amino acid biosynthesis</keyword>
<evidence type="ECO:0000256" key="5">
    <source>
        <dbReference type="ARBA" id="ARBA00022822"/>
    </source>
</evidence>
<evidence type="ECO:0000256" key="6">
    <source>
        <dbReference type="ARBA" id="ARBA00023141"/>
    </source>
</evidence>
<keyword evidence="7" id="KW-0456">Lyase</keyword>
<keyword evidence="5" id="KW-0822">Tryptophan biosynthesis</keyword>
<name>A0A3D8J9G4_9HELI</name>
<sequence length="254" mass="28287">MQKLELMGHIVAGYPDIKTCLCAGTGICRGGANFLEVQFPFSDGNADGVLIQEASDYSIKHHFQPKDGFLIIKTLVKNTSKHVLAMTYANIIFQYGISEFVKELKECGAYGLIVPDFCFDQDDFGLRQICLQEGIYFIELITPLTPSRRIKSIAKYTRSPFIYAVARNGITGNQTTISEELLHYIHEANEICLSESKHIMIGFGINDSSQLQMLAGKVYGVVAGSYFVRVINENLDSSDLVSTLQEATQKLLDY</sequence>
<dbReference type="PANTHER" id="PTHR43406:SF1">
    <property type="entry name" value="TRYPTOPHAN SYNTHASE ALPHA CHAIN, CHLOROPLASTIC"/>
    <property type="match status" value="1"/>
</dbReference>
<dbReference type="NCBIfam" id="TIGR00262">
    <property type="entry name" value="trpA"/>
    <property type="match status" value="1"/>
</dbReference>
<dbReference type="Proteomes" id="UP000256424">
    <property type="component" value="Unassembled WGS sequence"/>
</dbReference>
<evidence type="ECO:0000256" key="1">
    <source>
        <dbReference type="ARBA" id="ARBA00004733"/>
    </source>
</evidence>
<dbReference type="CDD" id="cd04724">
    <property type="entry name" value="Tryptophan_synthase_alpha"/>
    <property type="match status" value="1"/>
</dbReference>
<evidence type="ECO:0000256" key="9">
    <source>
        <dbReference type="RuleBase" id="RU003662"/>
    </source>
</evidence>
<dbReference type="EC" id="4.2.1.20" evidence="3"/>
<evidence type="ECO:0000313" key="10">
    <source>
        <dbReference type="EMBL" id="RDU73805.1"/>
    </source>
</evidence>
<dbReference type="GO" id="GO:0005829">
    <property type="term" value="C:cytosol"/>
    <property type="evidence" value="ECO:0007669"/>
    <property type="project" value="TreeGrafter"/>
</dbReference>
<dbReference type="RefSeq" id="WP_104762639.1">
    <property type="nucleotide sequence ID" value="NZ_FZPM01000005.1"/>
</dbReference>
<dbReference type="PANTHER" id="PTHR43406">
    <property type="entry name" value="TRYPTOPHAN SYNTHASE, ALPHA CHAIN"/>
    <property type="match status" value="1"/>
</dbReference>
<dbReference type="Pfam" id="PF00290">
    <property type="entry name" value="Trp_syntA"/>
    <property type="match status" value="1"/>
</dbReference>
<reference evidence="10 11" key="1">
    <citation type="submission" date="2018-04" db="EMBL/GenBank/DDBJ databases">
        <title>Novel Campyloabacter and Helicobacter Species and Strains.</title>
        <authorList>
            <person name="Mannion A.J."/>
            <person name="Shen Z."/>
            <person name="Fox J.G."/>
        </authorList>
    </citation>
    <scope>NUCLEOTIDE SEQUENCE [LARGE SCALE GENOMIC DNA]</scope>
    <source>
        <strain evidence="10 11">MIT 97-5075</strain>
    </source>
</reference>
<comment type="catalytic activity">
    <reaction evidence="8">
        <text>(1S,2R)-1-C-(indol-3-yl)glycerol 3-phosphate + L-serine = D-glyceraldehyde 3-phosphate + L-tryptophan + H2O</text>
        <dbReference type="Rhea" id="RHEA:10532"/>
        <dbReference type="ChEBI" id="CHEBI:15377"/>
        <dbReference type="ChEBI" id="CHEBI:33384"/>
        <dbReference type="ChEBI" id="CHEBI:57912"/>
        <dbReference type="ChEBI" id="CHEBI:58866"/>
        <dbReference type="ChEBI" id="CHEBI:59776"/>
        <dbReference type="EC" id="4.2.1.20"/>
    </reaction>
</comment>
<organism evidence="10 11">
    <name type="scientific">Helicobacter aurati</name>
    <dbReference type="NCBI Taxonomy" id="137778"/>
    <lineage>
        <taxon>Bacteria</taxon>
        <taxon>Pseudomonadati</taxon>
        <taxon>Campylobacterota</taxon>
        <taxon>Epsilonproteobacteria</taxon>
        <taxon>Campylobacterales</taxon>
        <taxon>Helicobacteraceae</taxon>
        <taxon>Helicobacter</taxon>
    </lineage>
</organism>
<dbReference type="InterPro" id="IPR013785">
    <property type="entry name" value="Aldolase_TIM"/>
</dbReference>
<comment type="subunit">
    <text evidence="2">Tetramer of two alpha and two beta chains.</text>
</comment>
<dbReference type="Gene3D" id="3.20.20.70">
    <property type="entry name" value="Aldolase class I"/>
    <property type="match status" value="1"/>
</dbReference>
<evidence type="ECO:0000256" key="7">
    <source>
        <dbReference type="ARBA" id="ARBA00023239"/>
    </source>
</evidence>
<dbReference type="GO" id="GO:0004834">
    <property type="term" value="F:tryptophan synthase activity"/>
    <property type="evidence" value="ECO:0007669"/>
    <property type="project" value="UniProtKB-EC"/>
</dbReference>
<comment type="caution">
    <text evidence="10">The sequence shown here is derived from an EMBL/GenBank/DDBJ whole genome shotgun (WGS) entry which is preliminary data.</text>
</comment>
<dbReference type="InterPro" id="IPR002028">
    <property type="entry name" value="Trp_synthase_suA"/>
</dbReference>
<dbReference type="AlphaFoldDB" id="A0A3D8J9G4"/>
<evidence type="ECO:0000256" key="3">
    <source>
        <dbReference type="ARBA" id="ARBA00012043"/>
    </source>
</evidence>
<accession>A0A3D8J9G4</accession>
<evidence type="ECO:0000256" key="2">
    <source>
        <dbReference type="ARBA" id="ARBA00011270"/>
    </source>
</evidence>
<protein>
    <recommendedName>
        <fullName evidence="3">tryptophan synthase</fullName>
        <ecNumber evidence="3">4.2.1.20</ecNumber>
    </recommendedName>
</protein>
<evidence type="ECO:0000256" key="4">
    <source>
        <dbReference type="ARBA" id="ARBA00022605"/>
    </source>
</evidence>
<proteinExistence type="inferred from homology"/>
<evidence type="ECO:0000256" key="8">
    <source>
        <dbReference type="ARBA" id="ARBA00049047"/>
    </source>
</evidence>
<keyword evidence="11" id="KW-1185">Reference proteome</keyword>
<dbReference type="OrthoDB" id="9804578at2"/>
<dbReference type="InterPro" id="IPR011060">
    <property type="entry name" value="RibuloseP-bd_barrel"/>
</dbReference>
<evidence type="ECO:0000313" key="11">
    <source>
        <dbReference type="Proteomes" id="UP000256424"/>
    </source>
</evidence>
<gene>
    <name evidence="10" type="primary">trpA</name>
    <name evidence="10" type="ORF">CQA66_01070</name>
</gene>
<dbReference type="EMBL" id="NXLW01000001">
    <property type="protein sequence ID" value="RDU73805.1"/>
    <property type="molecule type" value="Genomic_DNA"/>
</dbReference>
<comment type="pathway">
    <text evidence="1">Amino-acid biosynthesis; L-tryptophan biosynthesis; L-tryptophan from chorismate: step 5/5.</text>
</comment>
<keyword evidence="4" id="KW-0028">Amino-acid biosynthesis</keyword>